<dbReference type="Proteomes" id="UP000634668">
    <property type="component" value="Unassembled WGS sequence"/>
</dbReference>
<protein>
    <submittedName>
        <fullName evidence="1">Uncharacterized protein</fullName>
    </submittedName>
</protein>
<organism evidence="1 2">
    <name type="scientific">Arenibacter certesii</name>
    <dbReference type="NCBI Taxonomy" id="228955"/>
    <lineage>
        <taxon>Bacteria</taxon>
        <taxon>Pseudomonadati</taxon>
        <taxon>Bacteroidota</taxon>
        <taxon>Flavobacteriia</taxon>
        <taxon>Flavobacteriales</taxon>
        <taxon>Flavobacteriaceae</taxon>
        <taxon>Arenibacter</taxon>
    </lineage>
</organism>
<dbReference type="RefSeq" id="WP_026813817.1">
    <property type="nucleotide sequence ID" value="NZ_BMWP01000014.1"/>
</dbReference>
<comment type="caution">
    <text evidence="1">The sequence shown here is derived from an EMBL/GenBank/DDBJ whole genome shotgun (WGS) entry which is preliminary data.</text>
</comment>
<reference evidence="1" key="2">
    <citation type="submission" date="2020-09" db="EMBL/GenBank/DDBJ databases">
        <authorList>
            <person name="Sun Q."/>
            <person name="Kim S."/>
        </authorList>
    </citation>
    <scope>NUCLEOTIDE SEQUENCE</scope>
    <source>
        <strain evidence="1">KCTC 12113</strain>
    </source>
</reference>
<name>A0A918IX55_9FLAO</name>
<accession>A0A918IX55</accession>
<dbReference type="EMBL" id="BMWP01000014">
    <property type="protein sequence ID" value="GGW37011.1"/>
    <property type="molecule type" value="Genomic_DNA"/>
</dbReference>
<evidence type="ECO:0000313" key="1">
    <source>
        <dbReference type="EMBL" id="GGW37011.1"/>
    </source>
</evidence>
<reference evidence="1" key="1">
    <citation type="journal article" date="2014" name="Int. J. Syst. Evol. Microbiol.">
        <title>Complete genome sequence of Corynebacterium casei LMG S-19264T (=DSM 44701T), isolated from a smear-ripened cheese.</title>
        <authorList>
            <consortium name="US DOE Joint Genome Institute (JGI-PGF)"/>
            <person name="Walter F."/>
            <person name="Albersmeier A."/>
            <person name="Kalinowski J."/>
            <person name="Ruckert C."/>
        </authorList>
    </citation>
    <scope>NUCLEOTIDE SEQUENCE</scope>
    <source>
        <strain evidence="1">KCTC 12113</strain>
    </source>
</reference>
<keyword evidence="2" id="KW-1185">Reference proteome</keyword>
<gene>
    <name evidence="1" type="ORF">GCM10007383_22330</name>
</gene>
<sequence length="581" mass="66428">MAKLLALANLKLKGDRYSNPNIRNYNRIEGSPRSKNPNHNLKMEVRDPLWFLCRQWQFGEFQGEDAATAYQANIMGVHSVPEEITLHNGNKITYSIDKPLEMVIEREDIDATLFLRAQMGRHLSKILKSKNIAKYTKELQLEYPIEVEVDADDYEGIYLEKAIGHLLPDGYLVYGAIIKNEFKSWYETNANIDVGHYDLLAKSADEFGAWFHRLYQQPGKDESAWVPEHLEYNFALDSKINADLKRTLMADQYASGHLDWKDFDQKQSSATASDHPFSDPVEVVQTFIPAPLQFSGMPHPRLWQMEDGTTDFGALSASPTSIMNLLLAEYGLTYSNDWFVLPYELNINTICEVKGICITDVFGQHFHIAPTVEDPEMDWQEFAQFHHTERDNATFNESIFYLVPAVGKLMESEDIEKVNLMRDEMSNMVWAIENTVPSAAGMGRVLKRNIPSLSDFEPADEESKIRYVLGNTVPDNWIPFIPVHKKVPANVIPQEIRLQRARMPQSSAAKSKLISEVQPVYFIEEQEVLSAGTIVTRNFQRTRWINGKTFLWLGRRKAAGRGEGSANLKFDQLLDIRKNDP</sequence>
<proteinExistence type="predicted"/>
<evidence type="ECO:0000313" key="2">
    <source>
        <dbReference type="Proteomes" id="UP000634668"/>
    </source>
</evidence>
<dbReference type="AlphaFoldDB" id="A0A918IX55"/>